<evidence type="ECO:0000313" key="7">
    <source>
        <dbReference type="EMBL" id="ADE83014.1"/>
    </source>
</evidence>
<organism evidence="7 8">
    <name type="scientific">Xylanibacter ruminicola (strain ATCC 19189 / DSM 19721 / CIP 105475 / JCM 8958 / 23)</name>
    <name type="common">Prevotella ruminicola</name>
    <dbReference type="NCBI Taxonomy" id="264731"/>
    <lineage>
        <taxon>Bacteria</taxon>
        <taxon>Pseudomonadati</taxon>
        <taxon>Bacteroidota</taxon>
        <taxon>Bacteroidia</taxon>
        <taxon>Bacteroidales</taxon>
        <taxon>Prevotellaceae</taxon>
        <taxon>Xylanibacter</taxon>
    </lineage>
</organism>
<gene>
    <name evidence="7" type="ordered locus">PRU_0283</name>
</gene>
<dbReference type="InterPro" id="IPR051013">
    <property type="entry name" value="MBL_superfamily_lactonases"/>
</dbReference>
<dbReference type="Gene3D" id="3.60.15.10">
    <property type="entry name" value="Ribonuclease Z/Hydroxyacylglutathione hydrolase-like"/>
    <property type="match status" value="1"/>
</dbReference>
<comment type="similarity">
    <text evidence="2">Belongs to the metallo-beta-lactamase superfamily.</text>
</comment>
<dbReference type="InterPro" id="IPR001279">
    <property type="entry name" value="Metallo-B-lactamas"/>
</dbReference>
<dbReference type="EMBL" id="CP002006">
    <property type="protein sequence ID" value="ADE83014.1"/>
    <property type="molecule type" value="Genomic_DNA"/>
</dbReference>
<evidence type="ECO:0000259" key="6">
    <source>
        <dbReference type="SMART" id="SM00849"/>
    </source>
</evidence>
<dbReference type="PANTHER" id="PTHR42978">
    <property type="entry name" value="QUORUM-QUENCHING LACTONASE YTNP-RELATED-RELATED"/>
    <property type="match status" value="1"/>
</dbReference>
<proteinExistence type="inferred from homology"/>
<dbReference type="GO" id="GO:0046872">
    <property type="term" value="F:metal ion binding"/>
    <property type="evidence" value="ECO:0007669"/>
    <property type="project" value="UniProtKB-KW"/>
</dbReference>
<dbReference type="Pfam" id="PF00753">
    <property type="entry name" value="Lactamase_B"/>
    <property type="match status" value="1"/>
</dbReference>
<evidence type="ECO:0000256" key="1">
    <source>
        <dbReference type="ARBA" id="ARBA00001947"/>
    </source>
</evidence>
<accession>D5EWB9</accession>
<dbReference type="SUPFAM" id="SSF56281">
    <property type="entry name" value="Metallo-hydrolase/oxidoreductase"/>
    <property type="match status" value="1"/>
</dbReference>
<sequence length="262" mass="29793">MRRFITNPNKTSTIMEIKAIRMFDGGFMNQQFAFGGEGKEGTDEQIIYRSSLQNFLIDTGNEVILVDTGFQNDFKAPEKKLGAPLYMGEKVKDYMEAFAELGYKPEQVTKILITHKHPDHSAAIQYFPNAKVYISPEDADAMKLPEGGNIIRSEYKESFKNFPRAEKVADGIWFIEAKGHTKGNSIIIAENDGLYYMMHGDVTYCDAALKANKLSIVFEDIEAARITLDRVREFIQQNPTVYLSTHCPEGYENLEMKRVMTL</sequence>
<protein>
    <submittedName>
        <fullName evidence="7">Metallo-beta-lactamase family protein</fullName>
    </submittedName>
</protein>
<dbReference type="Proteomes" id="UP000000927">
    <property type="component" value="Chromosome"/>
</dbReference>
<dbReference type="PANTHER" id="PTHR42978:SF2">
    <property type="entry name" value="102 KBASES UNSTABLE REGION: FROM 1 TO 119443"/>
    <property type="match status" value="1"/>
</dbReference>
<keyword evidence="4" id="KW-0378">Hydrolase</keyword>
<evidence type="ECO:0000256" key="3">
    <source>
        <dbReference type="ARBA" id="ARBA00022723"/>
    </source>
</evidence>
<dbReference type="KEGG" id="pru:PRU_0283"/>
<evidence type="ECO:0000256" key="2">
    <source>
        <dbReference type="ARBA" id="ARBA00007749"/>
    </source>
</evidence>
<dbReference type="InterPro" id="IPR036866">
    <property type="entry name" value="RibonucZ/Hydroxyglut_hydro"/>
</dbReference>
<dbReference type="HOGENOM" id="CLU_075502_0_0_10"/>
<dbReference type="AlphaFoldDB" id="D5EWB9"/>
<keyword evidence="8" id="KW-1185">Reference proteome</keyword>
<feature type="domain" description="Metallo-beta-lactamase" evidence="6">
    <location>
        <begin position="51"/>
        <end position="246"/>
    </location>
</feature>
<dbReference type="eggNOG" id="COG0491">
    <property type="taxonomic scope" value="Bacteria"/>
</dbReference>
<evidence type="ECO:0000313" key="8">
    <source>
        <dbReference type="Proteomes" id="UP000000927"/>
    </source>
</evidence>
<dbReference type="STRING" id="264731.PRU_0283"/>
<evidence type="ECO:0000256" key="4">
    <source>
        <dbReference type="ARBA" id="ARBA00022801"/>
    </source>
</evidence>
<evidence type="ECO:0000256" key="5">
    <source>
        <dbReference type="ARBA" id="ARBA00022833"/>
    </source>
</evidence>
<reference evidence="7 8" key="1">
    <citation type="journal article" date="2010" name="Microb. Ecol.">
        <title>Comparative genome analysis of Prevotella ruminicola and Prevotella bryantii: insights into their environmental niche.</title>
        <authorList>
            <consortium name="North American Consortium for Rumen Bacteria"/>
            <person name="Purushe J."/>
            <person name="Fouts D.E."/>
            <person name="Morrison M."/>
            <person name="White B.A."/>
            <person name="Mackie R.I."/>
            <person name="Coutinho P.M."/>
            <person name="Henrissat B."/>
            <person name="Nelson K.E."/>
        </authorList>
    </citation>
    <scope>NUCLEOTIDE SEQUENCE [LARGE SCALE GENOMIC DNA]</scope>
    <source>
        <strain evidence="8">ATCC 19189 / JCM 8958 / 23</strain>
    </source>
</reference>
<name>D5EWB9_XYLR2</name>
<dbReference type="GO" id="GO:0016787">
    <property type="term" value="F:hydrolase activity"/>
    <property type="evidence" value="ECO:0007669"/>
    <property type="project" value="UniProtKB-KW"/>
</dbReference>
<dbReference type="SMART" id="SM00849">
    <property type="entry name" value="Lactamase_B"/>
    <property type="match status" value="1"/>
</dbReference>
<comment type="cofactor">
    <cofactor evidence="1">
        <name>Zn(2+)</name>
        <dbReference type="ChEBI" id="CHEBI:29105"/>
    </cofactor>
</comment>
<keyword evidence="5" id="KW-0862">Zinc</keyword>
<keyword evidence="3" id="KW-0479">Metal-binding</keyword>